<dbReference type="PANTHER" id="PTHR30614">
    <property type="entry name" value="MEMBRANE COMPONENT OF AMINO ACID ABC TRANSPORTER"/>
    <property type="match status" value="1"/>
</dbReference>
<dbReference type="InterPro" id="IPR000515">
    <property type="entry name" value="MetI-like"/>
</dbReference>
<feature type="transmembrane region" description="Helical" evidence="8">
    <location>
        <begin position="183"/>
        <end position="205"/>
    </location>
</feature>
<keyword evidence="5 8" id="KW-0812">Transmembrane</keyword>
<feature type="transmembrane region" description="Helical" evidence="8">
    <location>
        <begin position="127"/>
        <end position="149"/>
    </location>
</feature>
<protein>
    <submittedName>
        <fullName evidence="10">Amino acid ABC transporter permease</fullName>
    </submittedName>
</protein>
<name>A0A9E7ZIS7_9HYPH</name>
<dbReference type="SUPFAM" id="SSF161098">
    <property type="entry name" value="MetI-like"/>
    <property type="match status" value="1"/>
</dbReference>
<evidence type="ECO:0000256" key="5">
    <source>
        <dbReference type="ARBA" id="ARBA00022692"/>
    </source>
</evidence>
<evidence type="ECO:0000256" key="7">
    <source>
        <dbReference type="ARBA" id="ARBA00023136"/>
    </source>
</evidence>
<evidence type="ECO:0000259" key="9">
    <source>
        <dbReference type="PROSITE" id="PS50928"/>
    </source>
</evidence>
<feature type="transmembrane region" description="Helical" evidence="8">
    <location>
        <begin position="76"/>
        <end position="97"/>
    </location>
</feature>
<keyword evidence="3 8" id="KW-0813">Transport</keyword>
<dbReference type="Pfam" id="PF00528">
    <property type="entry name" value="BPD_transp_1"/>
    <property type="match status" value="1"/>
</dbReference>
<evidence type="ECO:0000256" key="1">
    <source>
        <dbReference type="ARBA" id="ARBA00004429"/>
    </source>
</evidence>
<feature type="transmembrane region" description="Helical" evidence="8">
    <location>
        <begin position="49"/>
        <end position="70"/>
    </location>
</feature>
<feature type="domain" description="ABC transmembrane type-1" evidence="9">
    <location>
        <begin position="10"/>
        <end position="202"/>
    </location>
</feature>
<reference evidence="10" key="1">
    <citation type="submission" date="2022-08" db="EMBL/GenBank/DDBJ databases">
        <title>Complete Genome Sequences of 2 Bosea sp. soil isolates.</title>
        <authorList>
            <person name="Alvarez Arevalo M."/>
            <person name="Sterndorff E.B."/>
            <person name="Faurdal D."/>
            <person name="Joergensen T.S."/>
            <person name="Weber T."/>
        </authorList>
    </citation>
    <scope>NUCLEOTIDE SEQUENCE</scope>
    <source>
        <strain evidence="10">NBC_00436</strain>
    </source>
</reference>
<dbReference type="Gene3D" id="1.10.3720.10">
    <property type="entry name" value="MetI-like"/>
    <property type="match status" value="1"/>
</dbReference>
<evidence type="ECO:0000256" key="4">
    <source>
        <dbReference type="ARBA" id="ARBA00022475"/>
    </source>
</evidence>
<evidence type="ECO:0000256" key="2">
    <source>
        <dbReference type="ARBA" id="ARBA00010072"/>
    </source>
</evidence>
<keyword evidence="4" id="KW-1003">Cell membrane</keyword>
<gene>
    <name evidence="10" type="ORF">NWE54_23180</name>
</gene>
<dbReference type="GO" id="GO:0006865">
    <property type="term" value="P:amino acid transport"/>
    <property type="evidence" value="ECO:0007669"/>
    <property type="project" value="TreeGrafter"/>
</dbReference>
<dbReference type="PANTHER" id="PTHR30614:SF21">
    <property type="entry name" value="AMINO ACID ABC TRANSPORTER PERMEASE"/>
    <property type="match status" value="1"/>
</dbReference>
<dbReference type="InterPro" id="IPR035906">
    <property type="entry name" value="MetI-like_sf"/>
</dbReference>
<keyword evidence="7 8" id="KW-0472">Membrane</keyword>
<dbReference type="GO" id="GO:0043190">
    <property type="term" value="C:ATP-binding cassette (ABC) transporter complex"/>
    <property type="evidence" value="ECO:0007669"/>
    <property type="project" value="InterPro"/>
</dbReference>
<dbReference type="NCBIfam" id="TIGR01726">
    <property type="entry name" value="HEQRo_perm_3TM"/>
    <property type="match status" value="1"/>
</dbReference>
<evidence type="ECO:0000256" key="3">
    <source>
        <dbReference type="ARBA" id="ARBA00022448"/>
    </source>
</evidence>
<dbReference type="InterPro" id="IPR010065">
    <property type="entry name" value="AA_ABC_transptr_permease_3TM"/>
</dbReference>
<sequence length="219" mass="23923">MSFLDVLSGIFQGLNVTLTVTVLGMLYAVPFAFAAGIAQHCWRGLAHGAITAVIEFWRSTSVVILLYGFYYTLPSFGLRLSGITVGSMVLGLHIGAYGSQAVRGALQSLDKGQSEAGRSLGLRGWQILMLIELPQALLAMVPTFINQFIQLVKGTALVSLVTLTDMTFRAKEISQLFYDPPKVYFALLVAYFILCYPATIIGRWVERKVGAGRKLDHAV</sequence>
<evidence type="ECO:0000313" key="10">
    <source>
        <dbReference type="EMBL" id="UZF86640.1"/>
    </source>
</evidence>
<dbReference type="EMBL" id="CP102774">
    <property type="protein sequence ID" value="UZF86640.1"/>
    <property type="molecule type" value="Genomic_DNA"/>
</dbReference>
<organism evidence="10">
    <name type="scientific">Bosea sp. NBC_00436</name>
    <dbReference type="NCBI Taxonomy" id="2969620"/>
    <lineage>
        <taxon>Bacteria</taxon>
        <taxon>Pseudomonadati</taxon>
        <taxon>Pseudomonadota</taxon>
        <taxon>Alphaproteobacteria</taxon>
        <taxon>Hyphomicrobiales</taxon>
        <taxon>Boseaceae</taxon>
        <taxon>Bosea</taxon>
    </lineage>
</organism>
<evidence type="ECO:0000256" key="8">
    <source>
        <dbReference type="RuleBase" id="RU363032"/>
    </source>
</evidence>
<dbReference type="AlphaFoldDB" id="A0A9E7ZIS7"/>
<dbReference type="CDD" id="cd06261">
    <property type="entry name" value="TM_PBP2"/>
    <property type="match status" value="1"/>
</dbReference>
<evidence type="ECO:0000256" key="6">
    <source>
        <dbReference type="ARBA" id="ARBA00022989"/>
    </source>
</evidence>
<comment type="similarity">
    <text evidence="2">Belongs to the binding-protein-dependent transport system permease family. HisMQ subfamily.</text>
</comment>
<dbReference type="InterPro" id="IPR043429">
    <property type="entry name" value="ArtM/GltK/GlnP/TcyL/YhdX-like"/>
</dbReference>
<feature type="transmembrane region" description="Helical" evidence="8">
    <location>
        <begin position="16"/>
        <end position="37"/>
    </location>
</feature>
<dbReference type="GO" id="GO:0022857">
    <property type="term" value="F:transmembrane transporter activity"/>
    <property type="evidence" value="ECO:0007669"/>
    <property type="project" value="InterPro"/>
</dbReference>
<proteinExistence type="inferred from homology"/>
<keyword evidence="6 8" id="KW-1133">Transmembrane helix</keyword>
<dbReference type="PROSITE" id="PS50928">
    <property type="entry name" value="ABC_TM1"/>
    <property type="match status" value="1"/>
</dbReference>
<comment type="subcellular location">
    <subcellularLocation>
        <location evidence="1">Cell inner membrane</location>
        <topology evidence="1">Multi-pass membrane protein</topology>
    </subcellularLocation>
    <subcellularLocation>
        <location evidence="8">Cell membrane</location>
        <topology evidence="8">Multi-pass membrane protein</topology>
    </subcellularLocation>
</comment>
<accession>A0A9E7ZIS7</accession>